<proteinExistence type="predicted"/>
<evidence type="ECO:0000313" key="1">
    <source>
        <dbReference type="EMBL" id="KGJ21990.1"/>
    </source>
</evidence>
<accession>A0A099GGP7</accession>
<sequence length="123" mass="12799">MSACLMAGAVALAVSGGFSLGWTHSVERVRWEERWRVEGNQLVLAEARVRGSGAGMEPGEGAVERDGWWVWQPERSFPEVTLAASGATGGGWTLCTDGGCRELGAVAGAPVTLRPCPEGTVGG</sequence>
<dbReference type="Pfam" id="PF08905">
    <property type="entry name" value="DUF1850"/>
    <property type="match status" value="1"/>
</dbReference>
<comment type="caution">
    <text evidence="1">The sequence shown here is derived from an EMBL/GenBank/DDBJ whole genome shotgun (WGS) entry which is preliminary data.</text>
</comment>
<dbReference type="AlphaFoldDB" id="A0A099GGP7"/>
<reference evidence="1 2" key="1">
    <citation type="submission" date="2014-09" db="EMBL/GenBank/DDBJ databases">
        <authorList>
            <person name="McGinnis J.M."/>
            <person name="Wolfgang W.J."/>
        </authorList>
    </citation>
    <scope>NUCLEOTIDE SEQUENCE [LARGE SCALE GENOMIC DNA]</scope>
    <source>
        <strain evidence="1 2">5503</strain>
    </source>
</reference>
<dbReference type="EMBL" id="JRKQ01000054">
    <property type="protein sequence ID" value="KGJ21990.1"/>
    <property type="molecule type" value="Genomic_DNA"/>
</dbReference>
<evidence type="ECO:0000313" key="2">
    <source>
        <dbReference type="Proteomes" id="UP000029858"/>
    </source>
</evidence>
<evidence type="ECO:0008006" key="3">
    <source>
        <dbReference type="Google" id="ProtNLM"/>
    </source>
</evidence>
<reference evidence="1 2" key="2">
    <citation type="submission" date="2014-10" db="EMBL/GenBank/DDBJ databases">
        <title>Paracoccus sanguinis sp. nov., isolated from clinical specimens of New York State patients.</title>
        <authorList>
            <person name="Mingle L.A."/>
            <person name="Cole J.A."/>
            <person name="Lapierre P."/>
            <person name="Musser K.A."/>
        </authorList>
    </citation>
    <scope>NUCLEOTIDE SEQUENCE [LARGE SCALE GENOMIC DNA]</scope>
    <source>
        <strain evidence="1 2">5503</strain>
    </source>
</reference>
<dbReference type="InterPro" id="IPR015001">
    <property type="entry name" value="DUF1850"/>
</dbReference>
<organism evidence="1 2">
    <name type="scientific">Paracoccus sanguinis</name>
    <dbReference type="NCBI Taxonomy" id="1545044"/>
    <lineage>
        <taxon>Bacteria</taxon>
        <taxon>Pseudomonadati</taxon>
        <taxon>Pseudomonadota</taxon>
        <taxon>Alphaproteobacteria</taxon>
        <taxon>Rhodobacterales</taxon>
        <taxon>Paracoccaceae</taxon>
        <taxon>Paracoccus</taxon>
    </lineage>
</organism>
<protein>
    <recommendedName>
        <fullName evidence="3">DUF1850 domain-containing protein</fullName>
    </recommendedName>
</protein>
<name>A0A099GGP7_9RHOB</name>
<dbReference type="Proteomes" id="UP000029858">
    <property type="component" value="Unassembled WGS sequence"/>
</dbReference>
<dbReference type="RefSeq" id="WP_036710087.1">
    <property type="nucleotide sequence ID" value="NZ_JRKQ01000054.1"/>
</dbReference>
<gene>
    <name evidence="1" type="ORF">IX56_10725</name>
</gene>